<protein>
    <submittedName>
        <fullName evidence="2">Uncharacterized protein</fullName>
    </submittedName>
</protein>
<proteinExistence type="predicted"/>
<dbReference type="AlphaFoldDB" id="A0A132NZW6"/>
<accession>A0A132NZW6</accession>
<name>A0A132NZW6_GIAIN</name>
<evidence type="ECO:0000313" key="3">
    <source>
        <dbReference type="Proteomes" id="UP000070089"/>
    </source>
</evidence>
<dbReference type="EMBL" id="JXTI01000005">
    <property type="protein sequence ID" value="KWX15604.1"/>
    <property type="molecule type" value="Genomic_DNA"/>
</dbReference>
<feature type="region of interest" description="Disordered" evidence="1">
    <location>
        <begin position="1"/>
        <end position="28"/>
    </location>
</feature>
<reference evidence="2 3" key="1">
    <citation type="journal article" date="2015" name="Mol. Biochem. Parasitol.">
        <title>Identification of polymorphic genes for use in assemblage B genotyping assays through comparative genomics of multiple assemblage B Giardia duodenalis isolates.</title>
        <authorList>
            <person name="Wielinga C."/>
            <person name="Thompson R.C."/>
            <person name="Monis P."/>
            <person name="Ryan U."/>
        </authorList>
    </citation>
    <scope>NUCLEOTIDE SEQUENCE [LARGE SCALE GENOMIC DNA]</scope>
    <source>
        <strain evidence="2 3">BAH15c1</strain>
    </source>
</reference>
<organism evidence="2 3">
    <name type="scientific">Giardia duodenalis assemblage B</name>
    <dbReference type="NCBI Taxonomy" id="1394984"/>
    <lineage>
        <taxon>Eukaryota</taxon>
        <taxon>Metamonada</taxon>
        <taxon>Diplomonadida</taxon>
        <taxon>Hexamitidae</taxon>
        <taxon>Giardiinae</taxon>
        <taxon>Giardia</taxon>
    </lineage>
</organism>
<evidence type="ECO:0000256" key="1">
    <source>
        <dbReference type="SAM" id="MobiDB-lite"/>
    </source>
</evidence>
<gene>
    <name evidence="2" type="ORF">QR46_0324</name>
</gene>
<feature type="compositionally biased region" description="Low complexity" evidence="1">
    <location>
        <begin position="9"/>
        <end position="21"/>
    </location>
</feature>
<dbReference type="Proteomes" id="UP000070089">
    <property type="component" value="Unassembled WGS sequence"/>
</dbReference>
<evidence type="ECO:0000313" key="2">
    <source>
        <dbReference type="EMBL" id="KWX15604.1"/>
    </source>
</evidence>
<dbReference type="OrthoDB" id="10262154at2759"/>
<sequence>MTDEQVVHATAASPEAAEGAPQVAETAEGAKRFTTLDDIVKQRRIQYRAEKAARQANKGGKRNGKIVVKMKDIGGSVAASSDAVVTVYNLPQNITKDKMRKIVKDSVSVYPASIELGKAIKVGFDDEDKAAEFVDNISKFYCKETGKNVVAKMKSSSVTLVKRV</sequence>
<comment type="caution">
    <text evidence="2">The sequence shown here is derived from an EMBL/GenBank/DDBJ whole genome shotgun (WGS) entry which is preliminary data.</text>
</comment>
<dbReference type="VEuPathDB" id="GiardiaDB:QR46_0324"/>